<evidence type="ECO:0000256" key="4">
    <source>
        <dbReference type="ARBA" id="ARBA00023002"/>
    </source>
</evidence>
<dbReference type="Pfam" id="PF00984">
    <property type="entry name" value="UDPG_MGDP_dh"/>
    <property type="match status" value="1"/>
</dbReference>
<dbReference type="SMART" id="SM00984">
    <property type="entry name" value="UDPG_MGDP_dh_C"/>
    <property type="match status" value="1"/>
</dbReference>
<dbReference type="Pfam" id="PF03720">
    <property type="entry name" value="UDPG_MGDP_dh_C"/>
    <property type="match status" value="1"/>
</dbReference>
<dbReference type="InterPro" id="IPR014027">
    <property type="entry name" value="UDP-Glc/GDP-Man_DH_C"/>
</dbReference>
<evidence type="ECO:0000256" key="3">
    <source>
        <dbReference type="ARBA" id="ARBA00012954"/>
    </source>
</evidence>
<dbReference type="SUPFAM" id="SSF48179">
    <property type="entry name" value="6-phosphogluconate dehydrogenase C-terminal domain-like"/>
    <property type="match status" value="1"/>
</dbReference>
<dbReference type="AlphaFoldDB" id="A0A381V2G0"/>
<feature type="domain" description="UDP-glucose/GDP-mannose dehydrogenase C-terminal" evidence="7">
    <location>
        <begin position="310"/>
        <end position="411"/>
    </location>
</feature>
<evidence type="ECO:0000256" key="6">
    <source>
        <dbReference type="ARBA" id="ARBA00047473"/>
    </source>
</evidence>
<dbReference type="UniPathway" id="UPA00038">
    <property type="reaction ID" value="UER00491"/>
</dbReference>
<dbReference type="PIRSF" id="PIRSF500134">
    <property type="entry name" value="UDPglc_DH_bac"/>
    <property type="match status" value="1"/>
</dbReference>
<reference evidence="8" key="1">
    <citation type="submission" date="2018-05" db="EMBL/GenBank/DDBJ databases">
        <authorList>
            <person name="Lanie J.A."/>
            <person name="Ng W.-L."/>
            <person name="Kazmierczak K.M."/>
            <person name="Andrzejewski T.M."/>
            <person name="Davidsen T.M."/>
            <person name="Wayne K.J."/>
            <person name="Tettelin H."/>
            <person name="Glass J.I."/>
            <person name="Rusch D."/>
            <person name="Podicherti R."/>
            <person name="Tsui H.-C.T."/>
            <person name="Winkler M.E."/>
        </authorList>
    </citation>
    <scope>NUCLEOTIDE SEQUENCE</scope>
</reference>
<dbReference type="Pfam" id="PF03721">
    <property type="entry name" value="UDPG_MGDP_dh_N"/>
    <property type="match status" value="1"/>
</dbReference>
<dbReference type="EC" id="1.1.1.22" evidence="3"/>
<sequence length="426" mass="46286">MSEIAIVGTGYVGLTAGACFAHLGHQVVCYDIDKEKIDKLSTGEIPIVEKGLETLVKEGLKENKLSFTSNPQEAVSECKVVFLCVPTPQQTDGTTDTSMVDSAVSLMAQFLPENSVLVNKSTVPVGSAQKVFEKLNRPDIAVVSNPEFLREGTAVDDFLQPERIIIGSENPDAAQKVAELYEKVEAPLLITDPISAETIKYCANAFLVTKLSFINSIAAVCESVGADITDVIKGIAYDSRIGEKYMNPGPGWGGSCFPKDTKSLIHMAGQAGYDFRFLDTAVAVNEEQFDRVVKKISNAVGGDLKGKTVAVWGLTFKAGTDDLRDSPSLAVIKRLQSEGAIIKAHDPTVQEHKEGIPPEVVISKEPLEACENADAVVLLTDWEEYKTLNPDEVIERLASPNLVDTRNVFDPKEWEDRGFTYQGIGR</sequence>
<proteinExistence type="inferred from homology"/>
<comment type="catalytic activity">
    <reaction evidence="6">
        <text>UDP-alpha-D-glucose + 2 NAD(+) + H2O = UDP-alpha-D-glucuronate + 2 NADH + 3 H(+)</text>
        <dbReference type="Rhea" id="RHEA:23596"/>
        <dbReference type="ChEBI" id="CHEBI:15377"/>
        <dbReference type="ChEBI" id="CHEBI:15378"/>
        <dbReference type="ChEBI" id="CHEBI:57540"/>
        <dbReference type="ChEBI" id="CHEBI:57945"/>
        <dbReference type="ChEBI" id="CHEBI:58052"/>
        <dbReference type="ChEBI" id="CHEBI:58885"/>
        <dbReference type="EC" id="1.1.1.22"/>
    </reaction>
</comment>
<name>A0A381V2G0_9ZZZZ</name>
<dbReference type="EMBL" id="UINC01007559">
    <property type="protein sequence ID" value="SVA34018.1"/>
    <property type="molecule type" value="Genomic_DNA"/>
</dbReference>
<dbReference type="PIRSF" id="PIRSF000124">
    <property type="entry name" value="UDPglc_GDPman_dh"/>
    <property type="match status" value="1"/>
</dbReference>
<dbReference type="InterPro" id="IPR028357">
    <property type="entry name" value="UDPglc_DH_bac"/>
</dbReference>
<dbReference type="InterPro" id="IPR017476">
    <property type="entry name" value="UDP-Glc/GDP-Man"/>
</dbReference>
<dbReference type="SUPFAM" id="SSF51735">
    <property type="entry name" value="NAD(P)-binding Rossmann-fold domains"/>
    <property type="match status" value="1"/>
</dbReference>
<evidence type="ECO:0000259" key="7">
    <source>
        <dbReference type="SMART" id="SM00984"/>
    </source>
</evidence>
<dbReference type="SUPFAM" id="SSF52413">
    <property type="entry name" value="UDP-glucose/GDP-mannose dehydrogenase C-terminal domain"/>
    <property type="match status" value="1"/>
</dbReference>
<dbReference type="GO" id="GO:0003979">
    <property type="term" value="F:UDP-glucose 6-dehydrogenase activity"/>
    <property type="evidence" value="ECO:0007669"/>
    <property type="project" value="UniProtKB-EC"/>
</dbReference>
<evidence type="ECO:0000256" key="1">
    <source>
        <dbReference type="ARBA" id="ARBA00004701"/>
    </source>
</evidence>
<dbReference type="InterPro" id="IPR008927">
    <property type="entry name" value="6-PGluconate_DH-like_C_sf"/>
</dbReference>
<protein>
    <recommendedName>
        <fullName evidence="3">UDP-glucose 6-dehydrogenase</fullName>
        <ecNumber evidence="3">1.1.1.22</ecNumber>
    </recommendedName>
</protein>
<dbReference type="GO" id="GO:0000271">
    <property type="term" value="P:polysaccharide biosynthetic process"/>
    <property type="evidence" value="ECO:0007669"/>
    <property type="project" value="InterPro"/>
</dbReference>
<dbReference type="PANTHER" id="PTHR43750">
    <property type="entry name" value="UDP-GLUCOSE 6-DEHYDROGENASE TUAD"/>
    <property type="match status" value="1"/>
</dbReference>
<organism evidence="8">
    <name type="scientific">marine metagenome</name>
    <dbReference type="NCBI Taxonomy" id="408172"/>
    <lineage>
        <taxon>unclassified sequences</taxon>
        <taxon>metagenomes</taxon>
        <taxon>ecological metagenomes</taxon>
    </lineage>
</organism>
<dbReference type="InterPro" id="IPR014026">
    <property type="entry name" value="UDP-Glc/GDP-Man_DH_dimer"/>
</dbReference>
<comment type="similarity">
    <text evidence="2">Belongs to the UDP-glucose/GDP-mannose dehydrogenase family.</text>
</comment>
<keyword evidence="5" id="KW-0520">NAD</keyword>
<dbReference type="PANTHER" id="PTHR43750:SF3">
    <property type="entry name" value="UDP-GLUCOSE 6-DEHYDROGENASE TUAD"/>
    <property type="match status" value="1"/>
</dbReference>
<evidence type="ECO:0000313" key="8">
    <source>
        <dbReference type="EMBL" id="SVA34018.1"/>
    </source>
</evidence>
<dbReference type="InterPro" id="IPR036220">
    <property type="entry name" value="UDP-Glc/GDP-Man_DH_C_sf"/>
</dbReference>
<dbReference type="InterPro" id="IPR036291">
    <property type="entry name" value="NAD(P)-bd_dom_sf"/>
</dbReference>
<dbReference type="GO" id="GO:0051287">
    <property type="term" value="F:NAD binding"/>
    <property type="evidence" value="ECO:0007669"/>
    <property type="project" value="InterPro"/>
</dbReference>
<evidence type="ECO:0000256" key="5">
    <source>
        <dbReference type="ARBA" id="ARBA00023027"/>
    </source>
</evidence>
<dbReference type="InterPro" id="IPR001732">
    <property type="entry name" value="UDP-Glc/GDP-Man_DH_N"/>
</dbReference>
<dbReference type="Gene3D" id="1.20.5.100">
    <property type="entry name" value="Cytochrome c1, transmembrane anchor, C-terminal"/>
    <property type="match status" value="1"/>
</dbReference>
<dbReference type="Gene3D" id="3.40.50.720">
    <property type="entry name" value="NAD(P)-binding Rossmann-like Domain"/>
    <property type="match status" value="2"/>
</dbReference>
<keyword evidence="4" id="KW-0560">Oxidoreductase</keyword>
<dbReference type="GO" id="GO:0006065">
    <property type="term" value="P:UDP-glucuronate biosynthetic process"/>
    <property type="evidence" value="ECO:0007669"/>
    <property type="project" value="UniProtKB-UniPathway"/>
</dbReference>
<comment type="pathway">
    <text evidence="1">Nucleotide-sugar biosynthesis; UDP-alpha-D-glucuronate biosynthesis; UDP-alpha-D-glucuronate from UDP-alpha-D-glucose: step 1/1.</text>
</comment>
<dbReference type="NCBIfam" id="TIGR03026">
    <property type="entry name" value="NDP-sugDHase"/>
    <property type="match status" value="1"/>
</dbReference>
<gene>
    <name evidence="8" type="ORF">METZ01_LOCUS86872</name>
</gene>
<evidence type="ECO:0000256" key="2">
    <source>
        <dbReference type="ARBA" id="ARBA00006601"/>
    </source>
</evidence>
<accession>A0A381V2G0</accession>